<sequence>MNRSLARQRPFTLLVVAAALAALLLLLTACSGAKQAEGVKPGQYRLTLDFPVGQLPVGLDLVEEGGVITAYLVNGGNRTRAESTTVEGNRLTLAFPSYDSTLVAEAQPDGSLSGTATLRRKDGPVPVKFAAVPGQAWRFYETPAAATGAIGGTWLLETQGDEPEKGLLLVKETNGVLEGTIQFPTGDVRYLAGQVSGDEFALSTFDGNQGSVWRGKRFADGTLRGENFGATAKTPTKWIAHPQSAAPADQVVAIGEEKPPVERIDFTFPDANGKPVSLSDPQYKGKVVVVAIGGTWCPNCHDEALFLAPYAKRRKAEGLEVIGLQLEYTDDPARSAAQSRRFAQRYNIEYPLLIAGKSGAEGSKKALPQLDGVRVYPTTLFIDRKGRLRTIHTGYAGPATGELNKKATAEFDALVSELLAEKA</sequence>
<dbReference type="InterPro" id="IPR036249">
    <property type="entry name" value="Thioredoxin-like_sf"/>
</dbReference>
<feature type="domain" description="Thioredoxin" evidence="6">
    <location>
        <begin position="257"/>
        <end position="420"/>
    </location>
</feature>
<proteinExistence type="predicted"/>
<feature type="chain" id="PRO_5015580068" description="Thioredoxin domain-containing protein" evidence="5">
    <location>
        <begin position="37"/>
        <end position="423"/>
    </location>
</feature>
<feature type="signal peptide" evidence="5">
    <location>
        <begin position="1"/>
        <end position="36"/>
    </location>
</feature>
<dbReference type="Proteomes" id="UP000244162">
    <property type="component" value="Unassembled WGS sequence"/>
</dbReference>
<evidence type="ECO:0000256" key="2">
    <source>
        <dbReference type="ARBA" id="ARBA00022748"/>
    </source>
</evidence>
<keyword evidence="2" id="KW-0201">Cytochrome c-type biogenesis</keyword>
<dbReference type="PANTHER" id="PTHR42852:SF6">
    <property type="entry name" value="THIOL:DISULFIDE INTERCHANGE PROTEIN DSBE"/>
    <property type="match status" value="1"/>
</dbReference>
<dbReference type="OrthoDB" id="9798454at2"/>
<keyword evidence="3" id="KW-1015">Disulfide bond</keyword>
<dbReference type="RefSeq" id="WP_107967800.1">
    <property type="nucleotide sequence ID" value="NZ_NWBU01000009.1"/>
</dbReference>
<evidence type="ECO:0000259" key="6">
    <source>
        <dbReference type="PROSITE" id="PS51352"/>
    </source>
</evidence>
<dbReference type="Gene3D" id="3.40.30.10">
    <property type="entry name" value="Glutaredoxin"/>
    <property type="match status" value="1"/>
</dbReference>
<dbReference type="InterPro" id="IPR050553">
    <property type="entry name" value="Thioredoxin_ResA/DsbE_sf"/>
</dbReference>
<dbReference type="GO" id="GO:0030313">
    <property type="term" value="C:cell envelope"/>
    <property type="evidence" value="ECO:0007669"/>
    <property type="project" value="UniProtKB-SubCell"/>
</dbReference>
<evidence type="ECO:0000256" key="3">
    <source>
        <dbReference type="ARBA" id="ARBA00023157"/>
    </source>
</evidence>
<protein>
    <recommendedName>
        <fullName evidence="6">Thioredoxin domain-containing protein</fullName>
    </recommendedName>
</protein>
<evidence type="ECO:0000313" key="7">
    <source>
        <dbReference type="EMBL" id="PTQ10777.1"/>
    </source>
</evidence>
<organism evidence="7 8">
    <name type="scientific">Sphingomonas oleivorans</name>
    <dbReference type="NCBI Taxonomy" id="1735121"/>
    <lineage>
        <taxon>Bacteria</taxon>
        <taxon>Pseudomonadati</taxon>
        <taxon>Pseudomonadota</taxon>
        <taxon>Alphaproteobacteria</taxon>
        <taxon>Sphingomonadales</taxon>
        <taxon>Sphingomonadaceae</taxon>
        <taxon>Sphingomonas</taxon>
    </lineage>
</organism>
<dbReference type="AlphaFoldDB" id="A0A2T5FXA8"/>
<dbReference type="SUPFAM" id="SSF52833">
    <property type="entry name" value="Thioredoxin-like"/>
    <property type="match status" value="1"/>
</dbReference>
<keyword evidence="5" id="KW-0732">Signal</keyword>
<dbReference type="CDD" id="cd02966">
    <property type="entry name" value="TlpA_like_family"/>
    <property type="match status" value="1"/>
</dbReference>
<keyword evidence="8" id="KW-1185">Reference proteome</keyword>
<dbReference type="Pfam" id="PF00578">
    <property type="entry name" value="AhpC-TSA"/>
    <property type="match status" value="1"/>
</dbReference>
<dbReference type="PROSITE" id="PS51352">
    <property type="entry name" value="THIOREDOXIN_2"/>
    <property type="match status" value="1"/>
</dbReference>
<keyword evidence="4" id="KW-0676">Redox-active center</keyword>
<name>A0A2T5FXA8_9SPHN</name>
<evidence type="ECO:0000256" key="5">
    <source>
        <dbReference type="SAM" id="SignalP"/>
    </source>
</evidence>
<dbReference type="EMBL" id="NWBU01000009">
    <property type="protein sequence ID" value="PTQ10777.1"/>
    <property type="molecule type" value="Genomic_DNA"/>
</dbReference>
<accession>A0A2T5FXA8</accession>
<dbReference type="GO" id="GO:0016491">
    <property type="term" value="F:oxidoreductase activity"/>
    <property type="evidence" value="ECO:0007669"/>
    <property type="project" value="InterPro"/>
</dbReference>
<dbReference type="PROSITE" id="PS51257">
    <property type="entry name" value="PROKAR_LIPOPROTEIN"/>
    <property type="match status" value="1"/>
</dbReference>
<dbReference type="GO" id="GO:0016209">
    <property type="term" value="F:antioxidant activity"/>
    <property type="evidence" value="ECO:0007669"/>
    <property type="project" value="InterPro"/>
</dbReference>
<reference evidence="7 8" key="1">
    <citation type="submission" date="2017-09" db="EMBL/GenBank/DDBJ databases">
        <title>Sphingomonas panjinensis sp.nov., isolated from oil-contaminated soil.</title>
        <authorList>
            <person name="Wang L."/>
            <person name="Chen L."/>
        </authorList>
    </citation>
    <scope>NUCLEOTIDE SEQUENCE [LARGE SCALE GENOMIC DNA]</scope>
    <source>
        <strain evidence="7 8">FW-11</strain>
    </source>
</reference>
<evidence type="ECO:0000256" key="4">
    <source>
        <dbReference type="ARBA" id="ARBA00023284"/>
    </source>
</evidence>
<evidence type="ECO:0000313" key="8">
    <source>
        <dbReference type="Proteomes" id="UP000244162"/>
    </source>
</evidence>
<dbReference type="GO" id="GO:0017004">
    <property type="term" value="P:cytochrome complex assembly"/>
    <property type="evidence" value="ECO:0007669"/>
    <property type="project" value="UniProtKB-KW"/>
</dbReference>
<dbReference type="PANTHER" id="PTHR42852">
    <property type="entry name" value="THIOL:DISULFIDE INTERCHANGE PROTEIN DSBE"/>
    <property type="match status" value="1"/>
</dbReference>
<dbReference type="InterPro" id="IPR013766">
    <property type="entry name" value="Thioredoxin_domain"/>
</dbReference>
<gene>
    <name evidence="7" type="ORF">CLG96_10250</name>
</gene>
<evidence type="ECO:0000256" key="1">
    <source>
        <dbReference type="ARBA" id="ARBA00004196"/>
    </source>
</evidence>
<comment type="caution">
    <text evidence="7">The sequence shown here is derived from an EMBL/GenBank/DDBJ whole genome shotgun (WGS) entry which is preliminary data.</text>
</comment>
<dbReference type="InterPro" id="IPR000866">
    <property type="entry name" value="AhpC/TSA"/>
</dbReference>
<comment type="subcellular location">
    <subcellularLocation>
        <location evidence="1">Cell envelope</location>
    </subcellularLocation>
</comment>